<keyword evidence="3" id="KW-1185">Reference proteome</keyword>
<dbReference type="GO" id="GO:0004853">
    <property type="term" value="F:uroporphyrinogen decarboxylase activity"/>
    <property type="evidence" value="ECO:0007669"/>
    <property type="project" value="InterPro"/>
</dbReference>
<reference evidence="2 3" key="1">
    <citation type="submission" date="2016-02" db="EMBL/GenBank/DDBJ databases">
        <authorList>
            <person name="Wen L."/>
            <person name="He K."/>
            <person name="Yang H."/>
        </authorList>
    </citation>
    <scope>NUCLEOTIDE SEQUENCE [LARGE SCALE GENOMIC DNA]</scope>
    <source>
        <strain evidence="2">Trichococcus palustris</strain>
    </source>
</reference>
<protein>
    <submittedName>
        <fullName evidence="2">Uroporphyrinogen decarboxylase (Uro-d)</fullName>
    </submittedName>
</protein>
<sequence length="347" mass="38873">MANNRRKLIFDAFDNKATERVPVGFWYHFVLGDDQFRGLEKKEILAEVIAGHKEFYDKFQPDFVKIMSDGFFGHPSLLANEVNQASDLYNIKAVGPEHPWITEQVKLVKEIKESFNGEIATFYNIFSPANYIRIKFEAWDKDYDKFIRFFETEPEALAHAQNEIAKDIATLTQKVIAEAGVDGIYLSVQNVQSKAATKEAYQKYVAPSELAVLAAANSLSDYNILHICGYEHHQNDLTFYQDYEAKAYNWAVHTEKISLKDGKAFFGNKAVIGGFDNNSGTLLDAGSEAEIARFTVDIIQETGETGVIIGADCTVNPQIDLDRLALVRETAAGVSGNKKEPVEASHH</sequence>
<dbReference type="EMBL" id="FJNE01000007">
    <property type="protein sequence ID" value="CZQ98225.1"/>
    <property type="molecule type" value="Genomic_DNA"/>
</dbReference>
<dbReference type="SUPFAM" id="SSF51726">
    <property type="entry name" value="UROD/MetE-like"/>
    <property type="match status" value="1"/>
</dbReference>
<evidence type="ECO:0000259" key="1">
    <source>
        <dbReference type="Pfam" id="PF01208"/>
    </source>
</evidence>
<dbReference type="Gene3D" id="3.20.20.210">
    <property type="match status" value="1"/>
</dbReference>
<dbReference type="Pfam" id="PF01208">
    <property type="entry name" value="URO-D"/>
    <property type="match status" value="1"/>
</dbReference>
<evidence type="ECO:0000313" key="3">
    <source>
        <dbReference type="Proteomes" id="UP000242754"/>
    </source>
</evidence>
<name>A0A143YVL2_9LACT</name>
<feature type="domain" description="Uroporphyrinogen decarboxylase (URO-D)" evidence="1">
    <location>
        <begin position="78"/>
        <end position="331"/>
    </location>
</feature>
<dbReference type="InterPro" id="IPR038071">
    <property type="entry name" value="UROD/MetE-like_sf"/>
</dbReference>
<accession>A0A143YVL2</accession>
<dbReference type="STRING" id="140314.SAMN04488076_11087"/>
<dbReference type="AlphaFoldDB" id="A0A143YVL2"/>
<dbReference type="InterPro" id="IPR000257">
    <property type="entry name" value="Uroporphyrinogen_deCOase"/>
</dbReference>
<dbReference type="OrthoDB" id="7375127at2"/>
<dbReference type="RefSeq" id="WP_087033794.1">
    <property type="nucleotide sequence ID" value="NZ_FJNE01000007.1"/>
</dbReference>
<proteinExistence type="predicted"/>
<organism evidence="2 3">
    <name type="scientific">Trichococcus palustris</name>
    <dbReference type="NCBI Taxonomy" id="140314"/>
    <lineage>
        <taxon>Bacteria</taxon>
        <taxon>Bacillati</taxon>
        <taxon>Bacillota</taxon>
        <taxon>Bacilli</taxon>
        <taxon>Lactobacillales</taxon>
        <taxon>Carnobacteriaceae</taxon>
        <taxon>Trichococcus</taxon>
    </lineage>
</organism>
<gene>
    <name evidence="2" type="ORF">Tpal_2235</name>
</gene>
<evidence type="ECO:0000313" key="2">
    <source>
        <dbReference type="EMBL" id="CZQ98225.1"/>
    </source>
</evidence>
<dbReference type="GO" id="GO:0006779">
    <property type="term" value="P:porphyrin-containing compound biosynthetic process"/>
    <property type="evidence" value="ECO:0007669"/>
    <property type="project" value="InterPro"/>
</dbReference>
<dbReference type="Proteomes" id="UP000242754">
    <property type="component" value="Unassembled WGS sequence"/>
</dbReference>